<evidence type="ECO:0000256" key="1">
    <source>
        <dbReference type="SAM" id="MobiDB-lite"/>
    </source>
</evidence>
<organism evidence="2 3">
    <name type="scientific">Crossiella equi</name>
    <dbReference type="NCBI Taxonomy" id="130796"/>
    <lineage>
        <taxon>Bacteria</taxon>
        <taxon>Bacillati</taxon>
        <taxon>Actinomycetota</taxon>
        <taxon>Actinomycetes</taxon>
        <taxon>Pseudonocardiales</taxon>
        <taxon>Pseudonocardiaceae</taxon>
        <taxon>Crossiella</taxon>
    </lineage>
</organism>
<evidence type="ECO:0000313" key="2">
    <source>
        <dbReference type="EMBL" id="MBP2479531.1"/>
    </source>
</evidence>
<name>A0ABS5ASJ0_9PSEU</name>
<evidence type="ECO:0000313" key="3">
    <source>
        <dbReference type="Proteomes" id="UP001519363"/>
    </source>
</evidence>
<feature type="region of interest" description="Disordered" evidence="1">
    <location>
        <begin position="1"/>
        <end position="62"/>
    </location>
</feature>
<keyword evidence="3" id="KW-1185">Reference proteome</keyword>
<sequence length="62" mass="6170">MVTGGASGRLATSRASWPPAEKPSSAVRLGSTPSSAALATSQRRPSITSEGACRQVAGGVSR</sequence>
<gene>
    <name evidence="2" type="ORF">JOF53_008403</name>
</gene>
<dbReference type="EMBL" id="JAGIOO010000001">
    <property type="protein sequence ID" value="MBP2479531.1"/>
    <property type="molecule type" value="Genomic_DNA"/>
</dbReference>
<protein>
    <submittedName>
        <fullName evidence="2">Uncharacterized protein</fullName>
    </submittedName>
</protein>
<accession>A0ABS5ASJ0</accession>
<proteinExistence type="predicted"/>
<reference evidence="2 3" key="1">
    <citation type="submission" date="2021-03" db="EMBL/GenBank/DDBJ databases">
        <title>Sequencing the genomes of 1000 actinobacteria strains.</title>
        <authorList>
            <person name="Klenk H.-P."/>
        </authorList>
    </citation>
    <scope>NUCLEOTIDE SEQUENCE [LARGE SCALE GENOMIC DNA]</scope>
    <source>
        <strain evidence="2 3">DSM 44580</strain>
    </source>
</reference>
<dbReference type="Proteomes" id="UP001519363">
    <property type="component" value="Unassembled WGS sequence"/>
</dbReference>
<comment type="caution">
    <text evidence="2">The sequence shown here is derived from an EMBL/GenBank/DDBJ whole genome shotgun (WGS) entry which is preliminary data.</text>
</comment>
<feature type="compositionally biased region" description="Polar residues" evidence="1">
    <location>
        <begin position="31"/>
        <end position="49"/>
    </location>
</feature>